<feature type="compositionally biased region" description="Basic residues" evidence="1">
    <location>
        <begin position="165"/>
        <end position="176"/>
    </location>
</feature>
<name>A0A1K1ZQI9_STRAR</name>
<evidence type="ECO:0000313" key="2">
    <source>
        <dbReference type="EMBL" id="SFX76462.1"/>
    </source>
</evidence>
<evidence type="ECO:0000256" key="1">
    <source>
        <dbReference type="SAM" id="MobiDB-lite"/>
    </source>
</evidence>
<reference evidence="2 3" key="1">
    <citation type="submission" date="2016-11" db="EMBL/GenBank/DDBJ databases">
        <authorList>
            <person name="Jaros S."/>
            <person name="Januszkiewicz K."/>
            <person name="Wedrychowicz H."/>
        </authorList>
    </citation>
    <scope>NUCLEOTIDE SEQUENCE [LARGE SCALE GENOMIC DNA]</scope>
    <source>
        <strain evidence="2 3">OK807</strain>
    </source>
</reference>
<feature type="region of interest" description="Disordered" evidence="1">
    <location>
        <begin position="74"/>
        <end position="103"/>
    </location>
</feature>
<protein>
    <submittedName>
        <fullName evidence="2">Uncharacterized protein</fullName>
    </submittedName>
</protein>
<organism evidence="2 3">
    <name type="scientific">Streptomyces atratus</name>
    <dbReference type="NCBI Taxonomy" id="1893"/>
    <lineage>
        <taxon>Bacteria</taxon>
        <taxon>Bacillati</taxon>
        <taxon>Actinomycetota</taxon>
        <taxon>Actinomycetes</taxon>
        <taxon>Kitasatosporales</taxon>
        <taxon>Streptomycetaceae</taxon>
        <taxon>Streptomyces</taxon>
    </lineage>
</organism>
<evidence type="ECO:0000313" key="3">
    <source>
        <dbReference type="Proteomes" id="UP000181909"/>
    </source>
</evidence>
<feature type="compositionally biased region" description="Low complexity" evidence="1">
    <location>
        <begin position="177"/>
        <end position="197"/>
    </location>
</feature>
<dbReference type="Proteomes" id="UP000181909">
    <property type="component" value="Unassembled WGS sequence"/>
</dbReference>
<dbReference type="STRING" id="1893.SAMN02787144_100652"/>
<gene>
    <name evidence="2" type="ORF">SAMN02787144_100652</name>
</gene>
<sequence length="242" mass="25890">MRIDAAVITGLTLSRCPGPHGRDLCGCRSGHLGLPRRERCAARKLTRASRRRGGRGVFLPNPERFTRSRPDRHDHLLRRPLNPPGRSWTPGRPAKSGPACGTAAQRGPLLVCQISTRHEPRSSYDQDPLSIHALTPRAPPIPRGSTGPTGSLEPLGFADPAGRGSRPRPMGRRRPWRTGSSADATAEAAPSALPLELSRTRGPRPRAGSFGMPGPRRRRPDLPKGPAGFARAGAVDCGSPPA</sequence>
<accession>A0A1K1ZQI9</accession>
<dbReference type="AlphaFoldDB" id="A0A1K1ZQI9"/>
<feature type="region of interest" description="Disordered" evidence="1">
    <location>
        <begin position="118"/>
        <end position="242"/>
    </location>
</feature>
<dbReference type="EMBL" id="FPJO01000006">
    <property type="protein sequence ID" value="SFX76462.1"/>
    <property type="molecule type" value="Genomic_DNA"/>
</dbReference>
<proteinExistence type="predicted"/>